<dbReference type="EC" id="3.2.1.-" evidence="6"/>
<keyword evidence="8" id="KW-1185">Reference proteome</keyword>
<dbReference type="GO" id="GO:0000139">
    <property type="term" value="C:Golgi membrane"/>
    <property type="evidence" value="ECO:0007669"/>
    <property type="project" value="TreeGrafter"/>
</dbReference>
<dbReference type="Pfam" id="PF09261">
    <property type="entry name" value="Alpha-mann_mid"/>
    <property type="match status" value="1"/>
</dbReference>
<dbReference type="GO" id="GO:0006013">
    <property type="term" value="P:mannose metabolic process"/>
    <property type="evidence" value="ECO:0007669"/>
    <property type="project" value="InterPro"/>
</dbReference>
<dbReference type="InterPro" id="IPR000602">
    <property type="entry name" value="Glyco_hydro_38_N"/>
</dbReference>
<keyword evidence="5 6" id="KW-0326">Glycosidase</keyword>
<dbReference type="GO" id="GO:0030246">
    <property type="term" value="F:carbohydrate binding"/>
    <property type="evidence" value="ECO:0007669"/>
    <property type="project" value="InterPro"/>
</dbReference>
<dbReference type="Gene3D" id="2.70.98.30">
    <property type="entry name" value="Golgi alpha-mannosidase II, domain 4"/>
    <property type="match status" value="1"/>
</dbReference>
<dbReference type="InterPro" id="IPR050843">
    <property type="entry name" value="Glycosyl_Hydrlase_38"/>
</dbReference>
<dbReference type="PANTHER" id="PTHR11607">
    <property type="entry name" value="ALPHA-MANNOSIDASE"/>
    <property type="match status" value="1"/>
</dbReference>
<dbReference type="InterPro" id="IPR011330">
    <property type="entry name" value="Glyco_hydro/deAcase_b/a-brl"/>
</dbReference>
<dbReference type="InterPro" id="IPR028995">
    <property type="entry name" value="Glyco_hydro_57/38_cen_sf"/>
</dbReference>
<dbReference type="InterPro" id="IPR013780">
    <property type="entry name" value="Glyco_hydro_b"/>
</dbReference>
<evidence type="ECO:0000313" key="9">
    <source>
        <dbReference type="WBParaSite" id="PgR090_g013_t02"/>
    </source>
</evidence>
<dbReference type="SUPFAM" id="SSF88713">
    <property type="entry name" value="Glycoside hydrolase/deacetylase"/>
    <property type="match status" value="1"/>
</dbReference>
<dbReference type="WBParaSite" id="PgR090_g013_t02">
    <property type="protein sequence ID" value="PgR090_g013_t02"/>
    <property type="gene ID" value="PgR090_g013"/>
</dbReference>
<dbReference type="Gene3D" id="1.20.1270.50">
    <property type="entry name" value="Glycoside hydrolase family 38, central domain"/>
    <property type="match status" value="1"/>
</dbReference>
<dbReference type="Gene3D" id="3.20.110.10">
    <property type="entry name" value="Glycoside hydrolase 38, N terminal domain"/>
    <property type="match status" value="1"/>
</dbReference>
<comment type="similarity">
    <text evidence="1 6">Belongs to the glycosyl hydrolase 38 family.</text>
</comment>
<comment type="cofactor">
    <cofactor evidence="6">
        <name>Zn(2+)</name>
        <dbReference type="ChEBI" id="CHEBI:29105"/>
    </cofactor>
    <text evidence="6">Binds 1 zinc ion per subunit.</text>
</comment>
<dbReference type="SUPFAM" id="SSF88688">
    <property type="entry name" value="Families 57/38 glycoside transferase middle domain"/>
    <property type="match status" value="1"/>
</dbReference>
<dbReference type="InterPro" id="IPR015341">
    <property type="entry name" value="Glyco_hydro_38_cen"/>
</dbReference>
<reference evidence="9" key="1">
    <citation type="submission" date="2022-11" db="UniProtKB">
        <authorList>
            <consortium name="WormBaseParasite"/>
        </authorList>
    </citation>
    <scope>IDENTIFICATION</scope>
</reference>
<evidence type="ECO:0000256" key="3">
    <source>
        <dbReference type="ARBA" id="ARBA00022801"/>
    </source>
</evidence>
<accession>A0A915C682</accession>
<evidence type="ECO:0000256" key="4">
    <source>
        <dbReference type="ARBA" id="ARBA00022833"/>
    </source>
</evidence>
<name>A0A915C682_PARUN</name>
<dbReference type="GO" id="GO:0046872">
    <property type="term" value="F:metal ion binding"/>
    <property type="evidence" value="ECO:0007669"/>
    <property type="project" value="UniProtKB-KW"/>
</dbReference>
<dbReference type="SMART" id="SM00872">
    <property type="entry name" value="Alpha-mann_mid"/>
    <property type="match status" value="1"/>
</dbReference>
<dbReference type="GO" id="GO:0004559">
    <property type="term" value="F:alpha-mannosidase activity"/>
    <property type="evidence" value="ECO:0007669"/>
    <property type="project" value="InterPro"/>
</dbReference>
<dbReference type="SUPFAM" id="SSF74650">
    <property type="entry name" value="Galactose mutarotase-like"/>
    <property type="match status" value="1"/>
</dbReference>
<feature type="domain" description="Glycoside hydrolase family 38 central" evidence="7">
    <location>
        <begin position="465"/>
        <end position="546"/>
    </location>
</feature>
<dbReference type="AlphaFoldDB" id="A0A915C682"/>
<dbReference type="InterPro" id="IPR011682">
    <property type="entry name" value="Glyco_hydro_38_C"/>
</dbReference>
<dbReference type="Pfam" id="PF07748">
    <property type="entry name" value="Glyco_hydro_38C"/>
    <property type="match status" value="1"/>
</dbReference>
<evidence type="ECO:0000256" key="5">
    <source>
        <dbReference type="ARBA" id="ARBA00023295"/>
    </source>
</evidence>
<sequence length="1084" mass="124029">MSITYMLITLTRRKLKYLLLLVIAIALAIYCIAESDGLSRHSSPYHRWNARMGKSIQKKEAQLESPIAKREDFGGEISQNSLDYYEQETVMRKAYKCEQQYPIEAITDFNTFEMYKNGVSSSLYPTLKKSRTKMNKQPLQVFLLPMTHVDPGWLETFDSYTKDTNQILDNMLIFLKKHPKMRFMWCEMVFFERWWSHLNDAEKTDVRQFVTSGQLELASGSWVMTDEANPYFPVTIDNIVEGQQFIFRELGAKAKVIWSNDPFGYGPSVPYLFTKTGVKLAVINRIHHGMKNYLQELRAVPFKWRQYFDARGESDVYTHVLPYAHYDILNSCGPVASVCCEFDFKRLTHHMCPLKKPTAITKENVVERAALFEDQLMKLSHLYESNVLLVMWGDDFRYNMLEEWRQQYDNLSPIFDQINSWNRTRIRFGTFVDYFTALQQFNIDNAINAATLTGDFFPYQCALGDIWTGYYTTRPFYKKQGRHLHALIRATDLATTNMIEKLSDDERKWINDKLTFARRNLSLFQHHDAITGTSKKHVMSNYAQLLFQSVKAVASCLTKIVSVENMMDFEINEVPLQYNQIPSKKLILIEPNTIISVAVYNSVERWRFETISLAVSTYMVRVIRGGKTIQAQIEPFIDQRSGNLTSHFNLIFHADLPPLSTSIFTIIEDEKHHGTVIAEVAYVNDHHEEAVIRSEHLPKVFNVKLVKPDEFFIETDAVRTTHSPENGLINTIRTKSVGEMQFAQTMDHYVNSGGGPYIMHQSGPAVAFSLSGLSRFVIKGPLQQSAYIHSTSLMQRTTVRNVPGNIGEQLHIVMRVDIRRFAQTELITRFNMGLDGNSTVFYTDSNGLQLLRREYNEGVPVNANYYPMPTSLMLQDRSHRVSIVSDVEHGATLYTKTTPEIMLDRILLHDDGKGLGPGDDSILNDVLPVEIGFTIIFERVDESRTLPEHFAYNTLSAHLALQSLLYKPIVLTSKGNPPLIPSSSLKSFPCDLQLVTCRPIAPDLNQRLLILHRPGIDCSGNGGGRCQSIDFTEALRRYLKSIGALKVQKTTLNGIEKIGAEEVVDAVKLHIEPMDFATFIITFI</sequence>
<protein>
    <recommendedName>
        <fullName evidence="6">Alpha-mannosidase</fullName>
        <ecNumber evidence="6">3.2.1.-</ecNumber>
    </recommendedName>
</protein>
<keyword evidence="2 6" id="KW-0479">Metal-binding</keyword>
<keyword evidence="3 6" id="KW-0378">Hydrolase</keyword>
<evidence type="ECO:0000313" key="8">
    <source>
        <dbReference type="Proteomes" id="UP000887569"/>
    </source>
</evidence>
<dbReference type="InterPro" id="IPR037094">
    <property type="entry name" value="Glyco_hydro_38_cen_sf"/>
</dbReference>
<keyword evidence="4 6" id="KW-0862">Zinc</keyword>
<dbReference type="InterPro" id="IPR011013">
    <property type="entry name" value="Gal_mutarotase_sf_dom"/>
</dbReference>
<evidence type="ECO:0000256" key="1">
    <source>
        <dbReference type="ARBA" id="ARBA00009792"/>
    </source>
</evidence>
<dbReference type="GO" id="GO:0006491">
    <property type="term" value="P:N-glycan processing"/>
    <property type="evidence" value="ECO:0007669"/>
    <property type="project" value="TreeGrafter"/>
</dbReference>
<dbReference type="PANTHER" id="PTHR11607:SF71">
    <property type="entry name" value="ALPHA-MANNOSIDASE"/>
    <property type="match status" value="1"/>
</dbReference>
<dbReference type="Proteomes" id="UP000887569">
    <property type="component" value="Unplaced"/>
</dbReference>
<dbReference type="InterPro" id="IPR027291">
    <property type="entry name" value="Glyco_hydro_38_N_sf"/>
</dbReference>
<evidence type="ECO:0000256" key="6">
    <source>
        <dbReference type="RuleBase" id="RU361199"/>
    </source>
</evidence>
<evidence type="ECO:0000259" key="7">
    <source>
        <dbReference type="SMART" id="SM00872"/>
    </source>
</evidence>
<evidence type="ECO:0000256" key="2">
    <source>
        <dbReference type="ARBA" id="ARBA00022723"/>
    </source>
</evidence>
<dbReference type="FunFam" id="3.20.110.10:FF:000010">
    <property type="entry name" value="Alpha-mannosidase"/>
    <property type="match status" value="1"/>
</dbReference>
<organism evidence="8 9">
    <name type="scientific">Parascaris univalens</name>
    <name type="common">Nematode worm</name>
    <dbReference type="NCBI Taxonomy" id="6257"/>
    <lineage>
        <taxon>Eukaryota</taxon>
        <taxon>Metazoa</taxon>
        <taxon>Ecdysozoa</taxon>
        <taxon>Nematoda</taxon>
        <taxon>Chromadorea</taxon>
        <taxon>Rhabditida</taxon>
        <taxon>Spirurina</taxon>
        <taxon>Ascaridomorpha</taxon>
        <taxon>Ascaridoidea</taxon>
        <taxon>Ascarididae</taxon>
        <taxon>Parascaris</taxon>
    </lineage>
</organism>
<proteinExistence type="inferred from homology"/>
<dbReference type="Gene3D" id="2.60.40.1180">
    <property type="entry name" value="Golgi alpha-mannosidase II"/>
    <property type="match status" value="1"/>
</dbReference>
<dbReference type="Pfam" id="PF01074">
    <property type="entry name" value="Glyco_hydro_38N"/>
    <property type="match status" value="1"/>
</dbReference>